<dbReference type="InterPro" id="IPR001387">
    <property type="entry name" value="Cro/C1-type_HTH"/>
</dbReference>
<sequence>METRQRKARRLKAVPYSESPSGMLALALREARWAKGLTQKQTADAIGISASSVQRAESGRGMPEEHVVKGYVDKLGLDAKRAKRLWGKASRSAGQRRTLTSAPAVRLLNNSDDFADALRRVWEENGKPPAQTMESRVEEVWKEAKSEYVFLSRSAANRITNRRQLPSSEKQLRSYLLACEVQGSRIRVWLAAYQRVRAREREEALAKRKAEEEEEKRWTGWGGRSRAEQAMTALGLDPVEAFPGSSMVPWTVRCQRCGAVLRVRLAAALRGQSGCRVCRPRRSAHQVPVLSRRAGANYEMAVRTGSSPSHRSHGRSP</sequence>
<dbReference type="Proteomes" id="UP001501532">
    <property type="component" value="Unassembled WGS sequence"/>
</dbReference>
<organism evidence="2 3">
    <name type="scientific">Streptomyces glomeratus</name>
    <dbReference type="NCBI Taxonomy" id="284452"/>
    <lineage>
        <taxon>Bacteria</taxon>
        <taxon>Bacillati</taxon>
        <taxon>Actinomycetota</taxon>
        <taxon>Actinomycetes</taxon>
        <taxon>Kitasatosporales</taxon>
        <taxon>Streptomycetaceae</taxon>
        <taxon>Streptomyces</taxon>
    </lineage>
</organism>
<protein>
    <recommendedName>
        <fullName evidence="1">HTH cro/C1-type domain-containing protein</fullName>
    </recommendedName>
</protein>
<keyword evidence="3" id="KW-1185">Reference proteome</keyword>
<accession>A0ABP6M771</accession>
<dbReference type="SUPFAM" id="SSF47413">
    <property type="entry name" value="lambda repressor-like DNA-binding domains"/>
    <property type="match status" value="1"/>
</dbReference>
<evidence type="ECO:0000313" key="2">
    <source>
        <dbReference type="EMBL" id="GAA3079463.1"/>
    </source>
</evidence>
<dbReference type="Pfam" id="PF13560">
    <property type="entry name" value="HTH_31"/>
    <property type="match status" value="1"/>
</dbReference>
<gene>
    <name evidence="2" type="ORF">GCM10010448_71000</name>
</gene>
<dbReference type="SMART" id="SM00530">
    <property type="entry name" value="HTH_XRE"/>
    <property type="match status" value="1"/>
</dbReference>
<dbReference type="EMBL" id="BAAAUF010000125">
    <property type="protein sequence ID" value="GAA3079463.1"/>
    <property type="molecule type" value="Genomic_DNA"/>
</dbReference>
<dbReference type="RefSeq" id="WP_234520048.1">
    <property type="nucleotide sequence ID" value="NZ_BAAAUF010000125.1"/>
</dbReference>
<evidence type="ECO:0000259" key="1">
    <source>
        <dbReference type="PROSITE" id="PS50943"/>
    </source>
</evidence>
<proteinExistence type="predicted"/>
<dbReference type="Gene3D" id="1.10.260.40">
    <property type="entry name" value="lambda repressor-like DNA-binding domains"/>
    <property type="match status" value="1"/>
</dbReference>
<comment type="caution">
    <text evidence="2">The sequence shown here is derived from an EMBL/GenBank/DDBJ whole genome shotgun (WGS) entry which is preliminary data.</text>
</comment>
<dbReference type="CDD" id="cd00093">
    <property type="entry name" value="HTH_XRE"/>
    <property type="match status" value="1"/>
</dbReference>
<dbReference type="PROSITE" id="PS50943">
    <property type="entry name" value="HTH_CROC1"/>
    <property type="match status" value="1"/>
</dbReference>
<name>A0ABP6M771_9ACTN</name>
<evidence type="ECO:0000313" key="3">
    <source>
        <dbReference type="Proteomes" id="UP001501532"/>
    </source>
</evidence>
<feature type="domain" description="HTH cro/C1-type" evidence="1">
    <location>
        <begin position="28"/>
        <end position="82"/>
    </location>
</feature>
<dbReference type="InterPro" id="IPR010982">
    <property type="entry name" value="Lambda_DNA-bd_dom_sf"/>
</dbReference>
<reference evidence="3" key="1">
    <citation type="journal article" date="2019" name="Int. J. Syst. Evol. Microbiol.">
        <title>The Global Catalogue of Microorganisms (GCM) 10K type strain sequencing project: providing services to taxonomists for standard genome sequencing and annotation.</title>
        <authorList>
            <consortium name="The Broad Institute Genomics Platform"/>
            <consortium name="The Broad Institute Genome Sequencing Center for Infectious Disease"/>
            <person name="Wu L."/>
            <person name="Ma J."/>
        </authorList>
    </citation>
    <scope>NUCLEOTIDE SEQUENCE [LARGE SCALE GENOMIC DNA]</scope>
    <source>
        <strain evidence="3">JCM 9091</strain>
    </source>
</reference>